<protein>
    <recommendedName>
        <fullName evidence="5">Axonemal dynein light intermediate polypeptide 1</fullName>
    </recommendedName>
    <alternativeName>
        <fullName evidence="6">Inner dynein arm light chain, axonemal</fullName>
    </alternativeName>
</protein>
<evidence type="ECO:0000256" key="4">
    <source>
        <dbReference type="ARBA" id="ARBA00038114"/>
    </source>
</evidence>
<dbReference type="Pfam" id="PF10211">
    <property type="entry name" value="Ax_dynein_light"/>
    <property type="match status" value="1"/>
</dbReference>
<evidence type="ECO:0000313" key="9">
    <source>
        <dbReference type="EMBL" id="KAG2469081.1"/>
    </source>
</evidence>
<dbReference type="GO" id="GO:0045504">
    <property type="term" value="F:dynein heavy chain binding"/>
    <property type="evidence" value="ECO:0007669"/>
    <property type="project" value="TreeGrafter"/>
</dbReference>
<comment type="caution">
    <text evidence="9">The sequence shown here is derived from an EMBL/GenBank/DDBJ whole genome shotgun (WGS) entry which is preliminary data.</text>
</comment>
<feature type="non-terminal residue" evidence="9">
    <location>
        <position position="269"/>
    </location>
</feature>
<feature type="non-terminal residue" evidence="9">
    <location>
        <position position="1"/>
    </location>
</feature>
<evidence type="ECO:0000256" key="6">
    <source>
        <dbReference type="ARBA" id="ARBA00042417"/>
    </source>
</evidence>
<name>A0A8X8BX26_POLSE</name>
<dbReference type="AlphaFoldDB" id="A0A8X8BX26"/>
<gene>
    <name evidence="9" type="primary">Dnali1_0</name>
    <name evidence="9" type="ORF">GTO96_0004672</name>
</gene>
<evidence type="ECO:0000256" key="3">
    <source>
        <dbReference type="ARBA" id="ARBA00023175"/>
    </source>
</evidence>
<dbReference type="PANTHER" id="PTHR13183:SF0">
    <property type="entry name" value="AXONEMAL DYNEIN LIGHT INTERMEDIATE POLYPEPTIDE 1"/>
    <property type="match status" value="1"/>
</dbReference>
<accession>A0A8X8BX26</accession>
<feature type="coiled-coil region" evidence="8">
    <location>
        <begin position="188"/>
        <end position="258"/>
    </location>
</feature>
<dbReference type="GO" id="GO:0097546">
    <property type="term" value="C:ciliary base"/>
    <property type="evidence" value="ECO:0007669"/>
    <property type="project" value="TreeGrafter"/>
</dbReference>
<keyword evidence="3" id="KW-0505">Motor protein</keyword>
<organism evidence="9 10">
    <name type="scientific">Polypterus senegalus</name>
    <name type="common">Senegal bichir</name>
    <dbReference type="NCBI Taxonomy" id="55291"/>
    <lineage>
        <taxon>Eukaryota</taxon>
        <taxon>Metazoa</taxon>
        <taxon>Chordata</taxon>
        <taxon>Craniata</taxon>
        <taxon>Vertebrata</taxon>
        <taxon>Euteleostomi</taxon>
        <taxon>Actinopterygii</taxon>
        <taxon>Polypteriformes</taxon>
        <taxon>Polypteridae</taxon>
        <taxon>Polypterus</taxon>
    </lineage>
</organism>
<dbReference type="EMBL" id="JAATIS010000220">
    <property type="protein sequence ID" value="KAG2469081.1"/>
    <property type="molecule type" value="Genomic_DNA"/>
</dbReference>
<reference evidence="9 10" key="1">
    <citation type="journal article" date="2021" name="Cell">
        <title>Tracing the genetic footprints of vertebrate landing in non-teleost ray-finned fishes.</title>
        <authorList>
            <person name="Bi X."/>
            <person name="Wang K."/>
            <person name="Yang L."/>
            <person name="Pan H."/>
            <person name="Jiang H."/>
            <person name="Wei Q."/>
            <person name="Fang M."/>
            <person name="Yu H."/>
            <person name="Zhu C."/>
            <person name="Cai Y."/>
            <person name="He Y."/>
            <person name="Gan X."/>
            <person name="Zeng H."/>
            <person name="Yu D."/>
            <person name="Zhu Y."/>
            <person name="Jiang H."/>
            <person name="Qiu Q."/>
            <person name="Yang H."/>
            <person name="Zhang Y.E."/>
            <person name="Wang W."/>
            <person name="Zhu M."/>
            <person name="He S."/>
            <person name="Zhang G."/>
        </authorList>
    </citation>
    <scope>NUCLEOTIDE SEQUENCE [LARGE SCALE GENOMIC DNA]</scope>
    <source>
        <strain evidence="9">Bchr_013</strain>
    </source>
</reference>
<evidence type="ECO:0000256" key="1">
    <source>
        <dbReference type="ARBA" id="ARBA00023017"/>
    </source>
</evidence>
<keyword evidence="1" id="KW-0243">Dynein</keyword>
<dbReference type="Proteomes" id="UP000886611">
    <property type="component" value="Unassembled WGS sequence"/>
</dbReference>
<dbReference type="GO" id="GO:0030286">
    <property type="term" value="C:dynein complex"/>
    <property type="evidence" value="ECO:0007669"/>
    <property type="project" value="UniProtKB-KW"/>
</dbReference>
<comment type="function">
    <text evidence="7">Involved in sperm flagellum assembly.</text>
</comment>
<keyword evidence="10" id="KW-1185">Reference proteome</keyword>
<evidence type="ECO:0000256" key="5">
    <source>
        <dbReference type="ARBA" id="ARBA00039799"/>
    </source>
</evidence>
<keyword evidence="2 8" id="KW-0175">Coiled coil</keyword>
<evidence type="ECO:0000256" key="2">
    <source>
        <dbReference type="ARBA" id="ARBA00023054"/>
    </source>
</evidence>
<evidence type="ECO:0000256" key="8">
    <source>
        <dbReference type="SAM" id="Coils"/>
    </source>
</evidence>
<dbReference type="PANTHER" id="PTHR13183">
    <property type="entry name" value="AXONEMAL INNER ARM DYNEIN LIGHT CHAIN 28"/>
    <property type="match status" value="1"/>
</dbReference>
<evidence type="ECO:0000256" key="7">
    <source>
        <dbReference type="ARBA" id="ARBA00043925"/>
    </source>
</evidence>
<sequence length="269" mass="31115">MHGWFTCLTFQLVTQLRLLRPHGHPSPVRHEVQVTLGCRRTGARVLLLMTALLTQVKTANNVSTPGMTQYHHSHLLLKPSHLPCREWTENNKQWVQYVSASPSGRLDVIHLLEDLQLKLVERNAHELGLCPVRQELYKDCFDEIIRQVTVGCAERGQLLMRVREECEKIIATYQTLYESSMAYSMRKALQAEQDRIDLAKKISELESDKRDLERLLSEQRAACEALEKSETDRRHSDEKKHSEEIDFFKQTIKQLKGQLEGFSGPKKTK</sequence>
<comment type="similarity">
    <text evidence="4">Belongs to the inner dynein arm light chain family.</text>
</comment>
<proteinExistence type="inferred from homology"/>
<dbReference type="InterPro" id="IPR019347">
    <property type="entry name" value="Axonemal_dynein_light_chain"/>
</dbReference>
<evidence type="ECO:0000313" key="10">
    <source>
        <dbReference type="Proteomes" id="UP000886611"/>
    </source>
</evidence>
<dbReference type="GO" id="GO:0005930">
    <property type="term" value="C:axoneme"/>
    <property type="evidence" value="ECO:0007669"/>
    <property type="project" value="TreeGrafter"/>
</dbReference>